<dbReference type="SMART" id="SM00563">
    <property type="entry name" value="PlsC"/>
    <property type="match status" value="1"/>
</dbReference>
<dbReference type="GO" id="GO:0003841">
    <property type="term" value="F:1-acylglycerol-3-phosphate O-acyltransferase activity"/>
    <property type="evidence" value="ECO:0007669"/>
    <property type="project" value="TreeGrafter"/>
</dbReference>
<organism evidence="4">
    <name type="scientific">Longilinea arvoryzae</name>
    <dbReference type="NCBI Taxonomy" id="360412"/>
    <lineage>
        <taxon>Bacteria</taxon>
        <taxon>Bacillati</taxon>
        <taxon>Chloroflexota</taxon>
        <taxon>Anaerolineae</taxon>
        <taxon>Anaerolineales</taxon>
        <taxon>Anaerolineaceae</taxon>
        <taxon>Longilinea</taxon>
    </lineage>
</organism>
<evidence type="ECO:0000259" key="3">
    <source>
        <dbReference type="SMART" id="SM00563"/>
    </source>
</evidence>
<dbReference type="OrthoDB" id="9803035at2"/>
<dbReference type="GO" id="GO:0006654">
    <property type="term" value="P:phosphatidic acid biosynthetic process"/>
    <property type="evidence" value="ECO:0007669"/>
    <property type="project" value="TreeGrafter"/>
</dbReference>
<evidence type="ECO:0000313" key="4">
    <source>
        <dbReference type="EMBL" id="GAP13342.1"/>
    </source>
</evidence>
<keyword evidence="1 4" id="KW-0808">Transferase</keyword>
<dbReference type="PANTHER" id="PTHR10434">
    <property type="entry name" value="1-ACYL-SN-GLYCEROL-3-PHOSPHATE ACYLTRANSFERASE"/>
    <property type="match status" value="1"/>
</dbReference>
<reference evidence="4" key="1">
    <citation type="submission" date="2015-07" db="EMBL/GenBank/DDBJ databases">
        <title>Draft Genome Sequences of Anaerolinea thermolimosa IMO-1, Bellilinea caldifistulae GOMI-1, Leptolinea tardivitalis YMTK-2, Levilinea saccharolytica KIBI-1,Longilinea arvoryzae KOME-1, Previously Described as Members of the Anaerolineaceae (Chloroflexi).</title>
        <authorList>
            <person name="Sekiguchi Y."/>
            <person name="Ohashi A."/>
            <person name="Matsuura N."/>
            <person name="Tourlousse M.D."/>
        </authorList>
    </citation>
    <scope>NUCLEOTIDE SEQUENCE [LARGE SCALE GENOMIC DNA]</scope>
    <source>
        <strain evidence="4">KOME-1</strain>
    </source>
</reference>
<dbReference type="SUPFAM" id="SSF69593">
    <property type="entry name" value="Glycerol-3-phosphate (1)-acyltransferase"/>
    <property type="match status" value="1"/>
</dbReference>
<protein>
    <submittedName>
        <fullName evidence="4">1-acyl-sn-glycerol-3-phosphate acyltransferase</fullName>
    </submittedName>
</protein>
<evidence type="ECO:0000256" key="1">
    <source>
        <dbReference type="ARBA" id="ARBA00022679"/>
    </source>
</evidence>
<dbReference type="InterPro" id="IPR002123">
    <property type="entry name" value="Plipid/glycerol_acylTrfase"/>
</dbReference>
<dbReference type="RefSeq" id="WP_075072686.1">
    <property type="nucleotide sequence ID" value="NZ_DF967972.1"/>
</dbReference>
<accession>A0A0S7B823</accession>
<gene>
    <name evidence="4" type="ORF">LARV_01095</name>
</gene>
<dbReference type="EMBL" id="DF967972">
    <property type="protein sequence ID" value="GAP13342.1"/>
    <property type="molecule type" value="Genomic_DNA"/>
</dbReference>
<dbReference type="PANTHER" id="PTHR10434:SF11">
    <property type="entry name" value="1-ACYL-SN-GLYCEROL-3-PHOSPHATE ACYLTRANSFERASE"/>
    <property type="match status" value="1"/>
</dbReference>
<proteinExistence type="predicted"/>
<dbReference type="STRING" id="360412.LARV_01095"/>
<dbReference type="AlphaFoldDB" id="A0A0S7B823"/>
<name>A0A0S7B823_9CHLR</name>
<dbReference type="CDD" id="cd07989">
    <property type="entry name" value="LPLAT_AGPAT-like"/>
    <property type="match status" value="1"/>
</dbReference>
<sequence length="232" mass="25457">MLSDKLIYYASWPVVLSYTGTMLKTDVQKHAQFPQGAKIIAANHPTTTDPFFVASMVRTQSFIMINDLLFQVPILGAYLRRSGHIPVKVGSGQAAIDAALEHLAAGQTIIIFPEGALSPESGGFYPARTGVARLALASGAPVIPVGIHLNWDKIHTIRSTVRGQVEYGRWYLRGPYNVTFGEPLYYRGDVEDRQYVRIVADSVMHHIIELSHESQERMNQAPGALPGTITAA</sequence>
<dbReference type="Pfam" id="PF01553">
    <property type="entry name" value="Acyltransferase"/>
    <property type="match status" value="1"/>
</dbReference>
<dbReference type="Proteomes" id="UP000055060">
    <property type="component" value="Unassembled WGS sequence"/>
</dbReference>
<evidence type="ECO:0000256" key="2">
    <source>
        <dbReference type="ARBA" id="ARBA00023315"/>
    </source>
</evidence>
<feature type="domain" description="Phospholipid/glycerol acyltransferase" evidence="3">
    <location>
        <begin position="38"/>
        <end position="150"/>
    </location>
</feature>
<keyword evidence="2 4" id="KW-0012">Acyltransferase</keyword>
<dbReference type="GO" id="GO:0005886">
    <property type="term" value="C:plasma membrane"/>
    <property type="evidence" value="ECO:0007669"/>
    <property type="project" value="TreeGrafter"/>
</dbReference>
<evidence type="ECO:0000313" key="5">
    <source>
        <dbReference type="Proteomes" id="UP000055060"/>
    </source>
</evidence>
<keyword evidence="5" id="KW-1185">Reference proteome</keyword>